<dbReference type="Pfam" id="PF00754">
    <property type="entry name" value="F5_F8_type_C"/>
    <property type="match status" value="1"/>
</dbReference>
<dbReference type="InterPro" id="IPR017853">
    <property type="entry name" value="GH"/>
</dbReference>
<evidence type="ECO:0000256" key="5">
    <source>
        <dbReference type="ARBA" id="ARBA00023295"/>
    </source>
</evidence>
<dbReference type="InterPro" id="IPR000933">
    <property type="entry name" value="Glyco_hydro_29"/>
</dbReference>
<evidence type="ECO:0000256" key="4">
    <source>
        <dbReference type="ARBA" id="ARBA00022801"/>
    </source>
</evidence>
<comment type="caution">
    <text evidence="7">The sequence shown here is derived from an EMBL/GenBank/DDBJ whole genome shotgun (WGS) entry which is preliminary data.</text>
</comment>
<dbReference type="InterPro" id="IPR000421">
    <property type="entry name" value="FA58C"/>
</dbReference>
<dbReference type="SMART" id="SM00458">
    <property type="entry name" value="RICIN"/>
    <property type="match status" value="1"/>
</dbReference>
<dbReference type="PANTHER" id="PTHR10030:SF37">
    <property type="entry name" value="ALPHA-L-FUCOSIDASE-RELATED"/>
    <property type="match status" value="1"/>
</dbReference>
<evidence type="ECO:0000256" key="2">
    <source>
        <dbReference type="ARBA" id="ARBA00012662"/>
    </source>
</evidence>
<keyword evidence="3" id="KW-0732">Signal</keyword>
<dbReference type="Gene3D" id="2.60.120.260">
    <property type="entry name" value="Galactose-binding domain-like"/>
    <property type="match status" value="1"/>
</dbReference>
<dbReference type="InterPro" id="IPR057739">
    <property type="entry name" value="Glyco_hydro_29_N"/>
</dbReference>
<keyword evidence="4" id="KW-0378">Hydrolase</keyword>
<dbReference type="CDD" id="cd23418">
    <property type="entry name" value="beta-trefoil_Ricin_XLN-like"/>
    <property type="match status" value="1"/>
</dbReference>
<dbReference type="SUPFAM" id="SSF49785">
    <property type="entry name" value="Galactose-binding domain-like"/>
    <property type="match status" value="1"/>
</dbReference>
<evidence type="ECO:0000256" key="3">
    <source>
        <dbReference type="ARBA" id="ARBA00022729"/>
    </source>
</evidence>
<gene>
    <name evidence="7" type="ORF">GCM10010178_40400</name>
</gene>
<sequence>MHSSYWRRPSARPGGFTRQALTALSVLGVVVFGLPAAVSAAVPPAQVIPIAPSDSPATIIENAANVVPTPRQLAWQRLERMAFIHFGVNTFTGREWGTGTEDPNVFTPHGLDTDQWAISLRDAGFKGGILTAKHHDGFLLFPSKYSAFGVASDRAWQNGQGDVVKNFTDSMHKYGSKVGIYLSPADLHENQPGGRFANGSAQKQVPIPGDPSQIVNGISFRFNSDDYNAYFENTLYELMSKYGTVDEVWWDMANPTGRPQPYNFLDWIKIVRALQPNAVMLNDGGPDVRWIGNEDGYARQSETSVVPYVGNAAIAADNIVNPPGGNGAPDLGSDALLSRRKADGTSAWNYLKWTPGECNGTLSARHNWFWQPNEVWRPVPELEEMYYGSVGRNCNSLLNVSPNRQGVLDQSAITVLNQFNARLTGTFGTNLAAGATAANDSGTGNLPGRTPNLALDGNLDSSWQPSASTGGLVFTLPAARTFDVLSVQEDLNLGQRVKSYAVDAWNGSSWNQIASDTTIGQKKLVRLSSPVTTSQVRLRITGSRSNPAIAEFGLFLRPGGGGGAGTITSVSANKCVDVSGGSTANGAAIQLWDCNGAANQNWSRTASKQLMVYGNKCLDAYGEGTTAGTAVVTWDCHGRTNQQWNVNSDGTITGVQSGLCLDAYGAGTANGTKIVLWTCNGGTNQKWQVR</sequence>
<evidence type="ECO:0000256" key="1">
    <source>
        <dbReference type="ARBA" id="ARBA00007951"/>
    </source>
</evidence>
<dbReference type="InterPro" id="IPR008979">
    <property type="entry name" value="Galactose-bd-like_sf"/>
</dbReference>
<dbReference type="Gene3D" id="2.80.10.50">
    <property type="match status" value="1"/>
</dbReference>
<dbReference type="SUPFAM" id="SSF50370">
    <property type="entry name" value="Ricin B-like lectins"/>
    <property type="match status" value="1"/>
</dbReference>
<accession>A0ABQ2UNF3</accession>
<comment type="similarity">
    <text evidence="1">Belongs to the glycosyl hydrolase 29 family.</text>
</comment>
<dbReference type="RefSeq" id="WP_189255244.1">
    <property type="nucleotide sequence ID" value="NZ_BMRE01000016.1"/>
</dbReference>
<proteinExistence type="inferred from homology"/>
<dbReference type="PROSITE" id="PS50231">
    <property type="entry name" value="RICIN_B_LECTIN"/>
    <property type="match status" value="1"/>
</dbReference>
<dbReference type="InterPro" id="IPR035992">
    <property type="entry name" value="Ricin_B-like_lectins"/>
</dbReference>
<dbReference type="InterPro" id="IPR000772">
    <property type="entry name" value="Ricin_B_lectin"/>
</dbReference>
<dbReference type="EMBL" id="BMRE01000016">
    <property type="protein sequence ID" value="GGU43764.1"/>
    <property type="molecule type" value="Genomic_DNA"/>
</dbReference>
<dbReference type="SUPFAM" id="SSF51445">
    <property type="entry name" value="(Trans)glycosidases"/>
    <property type="match status" value="1"/>
</dbReference>
<dbReference type="SMART" id="SM00812">
    <property type="entry name" value="Alpha_L_fucos"/>
    <property type="match status" value="1"/>
</dbReference>
<protein>
    <recommendedName>
        <fullName evidence="2">alpha-L-fucosidase</fullName>
        <ecNumber evidence="2">3.2.1.51</ecNumber>
    </recommendedName>
</protein>
<dbReference type="EC" id="3.2.1.51" evidence="2"/>
<dbReference type="PANTHER" id="PTHR10030">
    <property type="entry name" value="ALPHA-L-FUCOSIDASE"/>
    <property type="match status" value="1"/>
</dbReference>
<keyword evidence="8" id="KW-1185">Reference proteome</keyword>
<evidence type="ECO:0000313" key="8">
    <source>
        <dbReference type="Proteomes" id="UP000649573"/>
    </source>
</evidence>
<dbReference type="Gene3D" id="3.20.20.80">
    <property type="entry name" value="Glycosidases"/>
    <property type="match status" value="1"/>
</dbReference>
<name>A0ABQ2UNF3_9PSEU</name>
<dbReference type="Pfam" id="PF01120">
    <property type="entry name" value="Alpha_L_fucos"/>
    <property type="match status" value="1"/>
</dbReference>
<evidence type="ECO:0000259" key="6">
    <source>
        <dbReference type="SMART" id="SM00458"/>
    </source>
</evidence>
<organism evidence="7 8">
    <name type="scientific">Lentzea flava</name>
    <dbReference type="NCBI Taxonomy" id="103732"/>
    <lineage>
        <taxon>Bacteria</taxon>
        <taxon>Bacillati</taxon>
        <taxon>Actinomycetota</taxon>
        <taxon>Actinomycetes</taxon>
        <taxon>Pseudonocardiales</taxon>
        <taxon>Pseudonocardiaceae</taxon>
        <taxon>Lentzea</taxon>
    </lineage>
</organism>
<evidence type="ECO:0000313" key="7">
    <source>
        <dbReference type="EMBL" id="GGU43764.1"/>
    </source>
</evidence>
<feature type="domain" description="Ricin B lectin" evidence="6">
    <location>
        <begin position="562"/>
        <end position="690"/>
    </location>
</feature>
<reference evidence="8" key="1">
    <citation type="journal article" date="2019" name="Int. J. Syst. Evol. Microbiol.">
        <title>The Global Catalogue of Microorganisms (GCM) 10K type strain sequencing project: providing services to taxonomists for standard genome sequencing and annotation.</title>
        <authorList>
            <consortium name="The Broad Institute Genomics Platform"/>
            <consortium name="The Broad Institute Genome Sequencing Center for Infectious Disease"/>
            <person name="Wu L."/>
            <person name="Ma J."/>
        </authorList>
    </citation>
    <scope>NUCLEOTIDE SEQUENCE [LARGE SCALE GENOMIC DNA]</scope>
    <source>
        <strain evidence="8">JCM 3296</strain>
    </source>
</reference>
<dbReference type="Proteomes" id="UP000649573">
    <property type="component" value="Unassembled WGS sequence"/>
</dbReference>
<dbReference type="Pfam" id="PF00652">
    <property type="entry name" value="Ricin_B_lectin"/>
    <property type="match status" value="1"/>
</dbReference>
<keyword evidence="5" id="KW-0326">Glycosidase</keyword>